<feature type="transmembrane region" description="Helical" evidence="1">
    <location>
        <begin position="87"/>
        <end position="104"/>
    </location>
</feature>
<protein>
    <submittedName>
        <fullName evidence="2">Uncharacterized protein</fullName>
    </submittedName>
</protein>
<keyword evidence="1" id="KW-0812">Transmembrane</keyword>
<keyword evidence="1" id="KW-0472">Membrane</keyword>
<gene>
    <name evidence="2" type="ORF">BDQ94DRAFT_151385</name>
</gene>
<sequence>MGPPKLFRLGLLLLCSRPPTSLRLLSLFLHNPSRAVVGSAIAVVATGGWDLVLGSLSLAEKVSVCMHACMCVGIAQVLYVAIDRIPFIHSFFLSLSLFFFNHLVHTHTPVTYRRVICPLLTTSV</sequence>
<dbReference type="GeneID" id="38136101"/>
<accession>A0A3F3PPP5</accession>
<proteinExistence type="predicted"/>
<name>A0A3F3PPP5_9EURO</name>
<reference evidence="2 3" key="1">
    <citation type="submission" date="2018-07" db="EMBL/GenBank/DDBJ databases">
        <title>The genomes of Aspergillus section Nigri reveals drivers in fungal speciation.</title>
        <authorList>
            <consortium name="DOE Joint Genome Institute"/>
            <person name="Vesth T.C."/>
            <person name="Nybo J."/>
            <person name="Theobald S."/>
            <person name="Brandl J."/>
            <person name="Frisvad J.C."/>
            <person name="Nielsen K.F."/>
            <person name="Lyhne E.K."/>
            <person name="Kogle M.E."/>
            <person name="Kuo A."/>
            <person name="Riley R."/>
            <person name="Clum A."/>
            <person name="Nolan M."/>
            <person name="Lipzen A."/>
            <person name="Salamov A."/>
            <person name="Henrissat B."/>
            <person name="Wiebenga A."/>
            <person name="De vries R.P."/>
            <person name="Grigoriev I.V."/>
            <person name="Mortensen U.H."/>
            <person name="Andersen M.R."/>
            <person name="Baker S.E."/>
        </authorList>
    </citation>
    <scope>NUCLEOTIDE SEQUENCE [LARGE SCALE GENOMIC DNA]</scope>
    <source>
        <strain evidence="2 3">CBS 139.54b</strain>
    </source>
</reference>
<feature type="transmembrane region" description="Helical" evidence="1">
    <location>
        <begin position="33"/>
        <end position="52"/>
    </location>
</feature>
<dbReference type="AlphaFoldDB" id="A0A3F3PPP5"/>
<keyword evidence="3" id="KW-1185">Reference proteome</keyword>
<evidence type="ECO:0000256" key="1">
    <source>
        <dbReference type="SAM" id="Phobius"/>
    </source>
</evidence>
<evidence type="ECO:0000313" key="3">
    <source>
        <dbReference type="Proteomes" id="UP000253729"/>
    </source>
</evidence>
<organism evidence="2 3">
    <name type="scientific">Aspergillus welwitschiae</name>
    <dbReference type="NCBI Taxonomy" id="1341132"/>
    <lineage>
        <taxon>Eukaryota</taxon>
        <taxon>Fungi</taxon>
        <taxon>Dikarya</taxon>
        <taxon>Ascomycota</taxon>
        <taxon>Pezizomycotina</taxon>
        <taxon>Eurotiomycetes</taxon>
        <taxon>Eurotiomycetidae</taxon>
        <taxon>Eurotiales</taxon>
        <taxon>Aspergillaceae</taxon>
        <taxon>Aspergillus</taxon>
        <taxon>Aspergillus subgen. Circumdati</taxon>
    </lineage>
</organism>
<evidence type="ECO:0000313" key="2">
    <source>
        <dbReference type="EMBL" id="RDH28921.1"/>
    </source>
</evidence>
<dbReference type="Proteomes" id="UP000253729">
    <property type="component" value="Unassembled WGS sequence"/>
</dbReference>
<dbReference type="EMBL" id="KZ852072">
    <property type="protein sequence ID" value="RDH28921.1"/>
    <property type="molecule type" value="Genomic_DNA"/>
</dbReference>
<dbReference type="RefSeq" id="XP_026621943.1">
    <property type="nucleotide sequence ID" value="XM_026767745.1"/>
</dbReference>
<feature type="transmembrane region" description="Helical" evidence="1">
    <location>
        <begin position="64"/>
        <end position="81"/>
    </location>
</feature>
<keyword evidence="1" id="KW-1133">Transmembrane helix</keyword>